<protein>
    <submittedName>
        <fullName evidence="1">Uncharacterized protein</fullName>
    </submittedName>
</protein>
<evidence type="ECO:0000313" key="1">
    <source>
        <dbReference type="EMBL" id="WZE70889.1"/>
    </source>
</evidence>
<keyword evidence="2" id="KW-1185">Reference proteome</keyword>
<accession>A0AAU6RL64</accession>
<sequence>MEKTTDSIENYREVLRDLYRSERNLILKGYWLCLGLELNELIKDGSFFLIDRADQIFEKKLFERVTKHHDWSSFRF</sequence>
<evidence type="ECO:0000313" key="2">
    <source>
        <dbReference type="Proteomes" id="UP001465447"/>
    </source>
</evidence>
<organism evidence="1 2">
    <name type="scientific">Macrococcus psychrotolerans</name>
    <dbReference type="NCBI Taxonomy" id="3039389"/>
    <lineage>
        <taxon>Bacteria</taxon>
        <taxon>Bacillati</taxon>
        <taxon>Bacillota</taxon>
        <taxon>Bacilli</taxon>
        <taxon>Bacillales</taxon>
        <taxon>Staphylococcaceae</taxon>
        <taxon>Macrococcus</taxon>
    </lineage>
</organism>
<dbReference type="Proteomes" id="UP001465447">
    <property type="component" value="Chromosome"/>
</dbReference>
<dbReference type="RefSeq" id="WP_419895202.1">
    <property type="nucleotide sequence ID" value="NZ_CP124591.1"/>
</dbReference>
<dbReference type="AlphaFoldDB" id="A0AAU6RL64"/>
<dbReference type="KEGG" id="mpsh:QA539_10535"/>
<dbReference type="EMBL" id="CP124591">
    <property type="protein sequence ID" value="WZE70889.1"/>
    <property type="molecule type" value="Genomic_DNA"/>
</dbReference>
<reference evidence="1 2" key="1">
    <citation type="submission" date="2023-04" db="EMBL/GenBank/DDBJ databases">
        <title>Macrococci isolated from food, foodproducing animals, and human clinical materials.</title>
        <authorList>
            <person name="Maslanova I."/>
            <person name="Svec P."/>
            <person name="Sedlacek I."/>
            <person name="Novakova D."/>
            <person name="Keller J.E."/>
            <person name="Schwendener S."/>
            <person name="Finstrlova A."/>
            <person name="Botka T."/>
            <person name="Kovarovic V."/>
            <person name="Petras P."/>
            <person name="Perreten V."/>
            <person name="Pantucek R."/>
        </authorList>
    </citation>
    <scope>NUCLEOTIDE SEQUENCE [LARGE SCALE GENOMIC DNA]</scope>
    <source>
        <strain evidence="1 2">CCM 8659</strain>
    </source>
</reference>
<name>A0AAU6RL64_9STAP</name>
<proteinExistence type="predicted"/>
<gene>
    <name evidence="1" type="ORF">QA539_10535</name>
</gene>